<gene>
    <name evidence="2" type="ORF">HNQ51_000642</name>
</gene>
<proteinExistence type="predicted"/>
<evidence type="ECO:0000313" key="2">
    <source>
        <dbReference type="EMBL" id="MBB5203349.1"/>
    </source>
</evidence>
<accession>A0A840S4A9</accession>
<keyword evidence="3" id="KW-1185">Reference proteome</keyword>
<keyword evidence="1" id="KW-0812">Transmembrane</keyword>
<keyword evidence="2" id="KW-0687">Ribonucleoprotein</keyword>
<reference evidence="2 3" key="1">
    <citation type="submission" date="2020-08" db="EMBL/GenBank/DDBJ databases">
        <title>Genomic Encyclopedia of Type Strains, Phase IV (KMG-IV): sequencing the most valuable type-strain genomes for metagenomic binning, comparative biology and taxonomic classification.</title>
        <authorList>
            <person name="Goeker M."/>
        </authorList>
    </citation>
    <scope>NUCLEOTIDE SEQUENCE [LARGE SCALE GENOMIC DNA]</scope>
    <source>
        <strain evidence="2 3">DSM 23958</strain>
    </source>
</reference>
<dbReference type="Gene3D" id="3.30.1390.10">
    <property type="match status" value="2"/>
</dbReference>
<keyword evidence="2" id="KW-0689">Ribosomal protein</keyword>
<dbReference type="RefSeq" id="WP_175423688.1">
    <property type="nucleotide sequence ID" value="NZ_CP040709.1"/>
</dbReference>
<evidence type="ECO:0000256" key="1">
    <source>
        <dbReference type="SAM" id="Phobius"/>
    </source>
</evidence>
<dbReference type="InterPro" id="IPR014719">
    <property type="entry name" value="Ribosomal_bL12_C/ClpS-like"/>
</dbReference>
<dbReference type="EMBL" id="JACHHO010000001">
    <property type="protein sequence ID" value="MBB5203349.1"/>
    <property type="molecule type" value="Genomic_DNA"/>
</dbReference>
<protein>
    <submittedName>
        <fullName evidence="2">Ribosomal protein L7/L12</fullName>
    </submittedName>
</protein>
<evidence type="ECO:0000313" key="3">
    <source>
        <dbReference type="Proteomes" id="UP000554837"/>
    </source>
</evidence>
<keyword evidence="1" id="KW-0472">Membrane</keyword>
<sequence>MRNPLPTDVQALLLSGRVIEAIRRLRELTGMGLKEAKDAIDAGGWDGAQAPFAGQPGPAVQQALHAGQYIDALRLLRDEQPGLGLKEAKQALDDYLVSHPALQQQVQASQAEQHKAWRKLGFLALTVLISWAVMQFAS</sequence>
<dbReference type="GO" id="GO:0005840">
    <property type="term" value="C:ribosome"/>
    <property type="evidence" value="ECO:0007669"/>
    <property type="project" value="UniProtKB-KW"/>
</dbReference>
<dbReference type="AlphaFoldDB" id="A0A840S4A9"/>
<keyword evidence="1" id="KW-1133">Transmembrane helix</keyword>
<name>A0A840S4A9_9BURK</name>
<feature type="transmembrane region" description="Helical" evidence="1">
    <location>
        <begin position="120"/>
        <end position="137"/>
    </location>
</feature>
<comment type="caution">
    <text evidence="2">The sequence shown here is derived from an EMBL/GenBank/DDBJ whole genome shotgun (WGS) entry which is preliminary data.</text>
</comment>
<dbReference type="Proteomes" id="UP000554837">
    <property type="component" value="Unassembled WGS sequence"/>
</dbReference>
<organism evidence="2 3">
    <name type="scientific">Inhella inkyongensis</name>
    <dbReference type="NCBI Taxonomy" id="392593"/>
    <lineage>
        <taxon>Bacteria</taxon>
        <taxon>Pseudomonadati</taxon>
        <taxon>Pseudomonadota</taxon>
        <taxon>Betaproteobacteria</taxon>
        <taxon>Burkholderiales</taxon>
        <taxon>Sphaerotilaceae</taxon>
        <taxon>Inhella</taxon>
    </lineage>
</organism>